<dbReference type="GeneID" id="130469979"/>
<dbReference type="Pfam" id="PF08284">
    <property type="entry name" value="RVP_2"/>
    <property type="match status" value="1"/>
</dbReference>
<dbReference type="CDD" id="cd01647">
    <property type="entry name" value="RT_LTR"/>
    <property type="match status" value="1"/>
</dbReference>
<feature type="domain" description="CCHC-type" evidence="10">
    <location>
        <begin position="308"/>
        <end position="321"/>
    </location>
</feature>
<evidence type="ECO:0000313" key="11">
    <source>
        <dbReference type="Proteomes" id="UP000813463"/>
    </source>
</evidence>
<evidence type="ECO:0000256" key="5">
    <source>
        <dbReference type="ARBA" id="ARBA00022759"/>
    </source>
</evidence>
<keyword evidence="8" id="KW-0863">Zinc-finger</keyword>
<keyword evidence="2" id="KW-0808">Transferase</keyword>
<dbReference type="InterPro" id="IPR001878">
    <property type="entry name" value="Znf_CCHC"/>
</dbReference>
<evidence type="ECO:0000256" key="8">
    <source>
        <dbReference type="PROSITE-ProRule" id="PRU00047"/>
    </source>
</evidence>
<dbReference type="Pfam" id="PF00078">
    <property type="entry name" value="RVT_1"/>
    <property type="match status" value="1"/>
</dbReference>
<dbReference type="InterPro" id="IPR043502">
    <property type="entry name" value="DNA/RNA_pol_sf"/>
</dbReference>
<dbReference type="PROSITE" id="PS50158">
    <property type="entry name" value="ZF_CCHC"/>
    <property type="match status" value="1"/>
</dbReference>
<feature type="compositionally biased region" description="Basic and acidic residues" evidence="9">
    <location>
        <begin position="227"/>
        <end position="238"/>
    </location>
</feature>
<dbReference type="Pfam" id="PF17917">
    <property type="entry name" value="RT_RNaseH"/>
    <property type="match status" value="1"/>
</dbReference>
<evidence type="ECO:0000256" key="2">
    <source>
        <dbReference type="ARBA" id="ARBA00022679"/>
    </source>
</evidence>
<name>A0ABM3RIR8_SPIOL</name>
<sequence>MQELMAGRGRRVDTEIQAMKDTLRQLIQVTQNLAQNNLGHLHPPHQDVAGELYKKISMNKPTYFTGKGDPAALEDWFHEFERLFETLNCPENLKVPSAVFYIREEADMWWNRAKATLQQQANFGWEQFKIAIRAKFLPPHAKKQKNLEFISLKMEGTNMTIHEYHQKFIDLMRFAPETVPTEEIKAQKFELGLSYELQEKLSGENFTCMDVCYGKAAHLEGIKLRKEASSAGDKRKDNAVQNHHRFDKKPKFGNNFNGGSHGNGKQPNGNRFEGKKSGNGGQTQRYHYCKNCPNNHPGKDCNGELVECNKCGKKGHRRYECYSNVKNANGNGNYQTHPGNGGNGSHQYRNGNGNQQYKNGNGNKGYNSQQGQGFKANGNGNGSNPNGNGNGNGNAPGKLNVMNNQEAGALHDVVTGTFSIYSTPVRVLFDSGASYSFISSSILEILNLDNPKSVSVPIAFPSGEIVNCEKFYDGVEICIAGAIFPSNLIEFQLGGLDVILGMDWLGKYQAKIDCQAQKVKLKSPLGNDVSYQRIGNKPGKGSPLYFCCVRRIEEEVVLLEDIPIVNEFQDVFPNDVPDMPPKRDVEFTIDLVPGTGPISKAPYRMAPAEMNELKGQLEDLLDKGYIRPSTSPWGAPVLFVKKKDGTLRLCIDYRELNNATVKNKYPLPRIDDLFDQLKGAGIFSKIDLRSGYHQVRIVDQDIPKTAFRTRYDREEHEGHLRTILQTLRDSQLYAKFSKCEFWLEKVSFLGHFISKEGVSVDPAKIKAVSEWVAPKNVTEVRSFLGLARYYRRFVKDFSKVARPMTNLMKKETKFVWTEDCEHAFQSLKERLTTTPILTLPDGTDGFEVYNDASKNGLGCVLMQNRKVIAYASRQLKPYEANYPTDDLELAAIVFALKIWRHYLYGITCKIFTDHKSLKYIFTQKDLNMRQRRWLELIKDYDLDIQYHGGKANVVADALSRKTSHSLKALVVPDALCEEFEKLSIEIIRPGGLEARLCALTIQPTFFQEILVNQPGDPELEKVKKRLSEGKAEGFVIHGDGSVRYKGRWCIPQKCEEIKKKIMEEAHSTPYSVHPGGDNLYKDLKNMCLVARNEKGGSRICVLLPDMPEGEA</sequence>
<dbReference type="InterPro" id="IPR000477">
    <property type="entry name" value="RT_dom"/>
</dbReference>
<evidence type="ECO:0000256" key="9">
    <source>
        <dbReference type="SAM" id="MobiDB-lite"/>
    </source>
</evidence>
<evidence type="ECO:0000256" key="7">
    <source>
        <dbReference type="ARBA" id="ARBA00022918"/>
    </source>
</evidence>
<keyword evidence="6" id="KW-0378">Hydrolase</keyword>
<keyword evidence="4" id="KW-0540">Nuclease</keyword>
<dbReference type="PANTHER" id="PTHR37984">
    <property type="entry name" value="PROTEIN CBG26694"/>
    <property type="match status" value="1"/>
</dbReference>
<dbReference type="PROSITE" id="PS00141">
    <property type="entry name" value="ASP_PROTEASE"/>
    <property type="match status" value="1"/>
</dbReference>
<dbReference type="InterPro" id="IPR043128">
    <property type="entry name" value="Rev_trsase/Diguanyl_cyclase"/>
</dbReference>
<reference evidence="12" key="2">
    <citation type="submission" date="2025-08" db="UniProtKB">
        <authorList>
            <consortium name="RefSeq"/>
        </authorList>
    </citation>
    <scope>IDENTIFICATION</scope>
    <source>
        <tissue evidence="12">Leaf</tissue>
    </source>
</reference>
<dbReference type="InterPro" id="IPR050951">
    <property type="entry name" value="Retrovirus_Pol_polyprotein"/>
</dbReference>
<dbReference type="Pfam" id="PF03732">
    <property type="entry name" value="Retrotrans_gag"/>
    <property type="match status" value="1"/>
</dbReference>
<dbReference type="Gene3D" id="3.30.70.270">
    <property type="match status" value="3"/>
</dbReference>
<keyword evidence="8" id="KW-0862">Zinc</keyword>
<proteinExistence type="predicted"/>
<dbReference type="EC" id="2.7.7.49" evidence="1"/>
<dbReference type="InterPro" id="IPR005162">
    <property type="entry name" value="Retrotrans_gag_dom"/>
</dbReference>
<dbReference type="Proteomes" id="UP000813463">
    <property type="component" value="Chromosome 3"/>
</dbReference>
<keyword evidence="7" id="KW-0695">RNA-directed DNA polymerase</keyword>
<dbReference type="CDD" id="cd09274">
    <property type="entry name" value="RNase_HI_RT_Ty3"/>
    <property type="match status" value="1"/>
</dbReference>
<feature type="region of interest" description="Disordered" evidence="9">
    <location>
        <begin position="327"/>
        <end position="400"/>
    </location>
</feature>
<reference evidence="11" key="1">
    <citation type="journal article" date="2021" name="Nat. Commun.">
        <title>Genomic analyses provide insights into spinach domestication and the genetic basis of agronomic traits.</title>
        <authorList>
            <person name="Cai X."/>
            <person name="Sun X."/>
            <person name="Xu C."/>
            <person name="Sun H."/>
            <person name="Wang X."/>
            <person name="Ge C."/>
            <person name="Zhang Z."/>
            <person name="Wang Q."/>
            <person name="Fei Z."/>
            <person name="Jiao C."/>
            <person name="Wang Q."/>
        </authorList>
    </citation>
    <scope>NUCLEOTIDE SEQUENCE [LARGE SCALE GENOMIC DNA]</scope>
    <source>
        <strain evidence="11">cv. Varoflay</strain>
    </source>
</reference>
<dbReference type="PANTHER" id="PTHR37984:SF5">
    <property type="entry name" value="PROTEIN NYNRIN-LIKE"/>
    <property type="match status" value="1"/>
</dbReference>
<dbReference type="RefSeq" id="XP_056695508.1">
    <property type="nucleotide sequence ID" value="XM_056839530.1"/>
</dbReference>
<evidence type="ECO:0000313" key="12">
    <source>
        <dbReference type="RefSeq" id="XP_056695508.1"/>
    </source>
</evidence>
<dbReference type="InterPro" id="IPR041373">
    <property type="entry name" value="RT_RNaseH"/>
</dbReference>
<evidence type="ECO:0000259" key="10">
    <source>
        <dbReference type="PROSITE" id="PS50158"/>
    </source>
</evidence>
<evidence type="ECO:0000256" key="1">
    <source>
        <dbReference type="ARBA" id="ARBA00012493"/>
    </source>
</evidence>
<keyword evidence="11" id="KW-1185">Reference proteome</keyword>
<dbReference type="InterPro" id="IPR001969">
    <property type="entry name" value="Aspartic_peptidase_AS"/>
</dbReference>
<accession>A0ABM3RIR8</accession>
<dbReference type="SUPFAM" id="SSF50630">
    <property type="entry name" value="Acid proteases"/>
    <property type="match status" value="1"/>
</dbReference>
<dbReference type="SUPFAM" id="SSF56672">
    <property type="entry name" value="DNA/RNA polymerases"/>
    <property type="match status" value="1"/>
</dbReference>
<organism evidence="11 12">
    <name type="scientific">Spinacia oleracea</name>
    <name type="common">Spinach</name>
    <dbReference type="NCBI Taxonomy" id="3562"/>
    <lineage>
        <taxon>Eukaryota</taxon>
        <taxon>Viridiplantae</taxon>
        <taxon>Streptophyta</taxon>
        <taxon>Embryophyta</taxon>
        <taxon>Tracheophyta</taxon>
        <taxon>Spermatophyta</taxon>
        <taxon>Magnoliopsida</taxon>
        <taxon>eudicotyledons</taxon>
        <taxon>Gunneridae</taxon>
        <taxon>Pentapetalae</taxon>
        <taxon>Caryophyllales</taxon>
        <taxon>Chenopodiaceae</taxon>
        <taxon>Chenopodioideae</taxon>
        <taxon>Anserineae</taxon>
        <taxon>Spinacia</taxon>
    </lineage>
</organism>
<keyword evidence="5" id="KW-0255">Endonuclease</keyword>
<keyword evidence="8" id="KW-0479">Metal-binding</keyword>
<evidence type="ECO:0000256" key="4">
    <source>
        <dbReference type="ARBA" id="ARBA00022722"/>
    </source>
</evidence>
<gene>
    <name evidence="12" type="primary">LOC130469979</name>
</gene>
<dbReference type="InterPro" id="IPR021109">
    <property type="entry name" value="Peptidase_aspartic_dom_sf"/>
</dbReference>
<dbReference type="Gene3D" id="3.10.10.10">
    <property type="entry name" value="HIV Type 1 Reverse Transcriptase, subunit A, domain 1"/>
    <property type="match status" value="1"/>
</dbReference>
<evidence type="ECO:0000256" key="6">
    <source>
        <dbReference type="ARBA" id="ARBA00022801"/>
    </source>
</evidence>
<dbReference type="Gene3D" id="2.40.70.10">
    <property type="entry name" value="Acid Proteases"/>
    <property type="match status" value="1"/>
</dbReference>
<keyword evidence="3" id="KW-0548">Nucleotidyltransferase</keyword>
<protein>
    <recommendedName>
        <fullName evidence="1">RNA-directed DNA polymerase</fullName>
        <ecNumber evidence="1">2.7.7.49</ecNumber>
    </recommendedName>
</protein>
<feature type="compositionally biased region" description="Polar residues" evidence="9">
    <location>
        <begin position="327"/>
        <end position="338"/>
    </location>
</feature>
<feature type="region of interest" description="Disordered" evidence="9">
    <location>
        <begin position="227"/>
        <end position="280"/>
    </location>
</feature>
<evidence type="ECO:0000256" key="3">
    <source>
        <dbReference type="ARBA" id="ARBA00022695"/>
    </source>
</evidence>
<feature type="compositionally biased region" description="Low complexity" evidence="9">
    <location>
        <begin position="350"/>
        <end position="387"/>
    </location>
</feature>
<dbReference type="CDD" id="cd00303">
    <property type="entry name" value="retropepsin_like"/>
    <property type="match status" value="1"/>
</dbReference>